<dbReference type="GeneID" id="92366571"/>
<dbReference type="RefSeq" id="XP_067068890.1">
    <property type="nucleotide sequence ID" value="XM_067212617.1"/>
</dbReference>
<reference evidence="7 8" key="1">
    <citation type="submission" date="2016-10" db="EMBL/GenBank/DDBJ databases">
        <title>Reductive evolution of mitochondrial metabolism and differential evolution of invasion-related proteins in Cryptosporidium.</title>
        <authorList>
            <person name="Liu S."/>
            <person name="Roellig D.M."/>
            <person name="Guo Y."/>
            <person name="Li N."/>
            <person name="Frace M.A."/>
            <person name="Tang K."/>
            <person name="Zhang L."/>
            <person name="Feng Y."/>
            <person name="Xiao L."/>
        </authorList>
    </citation>
    <scope>NUCLEOTIDE SEQUENCE [LARGE SCALE GENOMIC DNA]</scope>
    <source>
        <strain evidence="7">30847</strain>
    </source>
</reference>
<name>A0A1J4MVJ8_9CRYT</name>
<accession>A0A1J4MVJ8</accession>
<dbReference type="VEuPathDB" id="CryptoDB:cand_023870"/>
<feature type="transmembrane region" description="Helical" evidence="5">
    <location>
        <begin position="324"/>
        <end position="345"/>
    </location>
</feature>
<dbReference type="InterPro" id="IPR013057">
    <property type="entry name" value="AA_transpt_TM"/>
</dbReference>
<keyword evidence="3 5" id="KW-1133">Transmembrane helix</keyword>
<dbReference type="GO" id="GO:0016020">
    <property type="term" value="C:membrane"/>
    <property type="evidence" value="ECO:0007669"/>
    <property type="project" value="UniProtKB-SubCell"/>
</dbReference>
<feature type="transmembrane region" description="Helical" evidence="5">
    <location>
        <begin position="489"/>
        <end position="508"/>
    </location>
</feature>
<dbReference type="Proteomes" id="UP000186804">
    <property type="component" value="Unassembled WGS sequence"/>
</dbReference>
<comment type="caution">
    <text evidence="7">The sequence shown here is derived from an EMBL/GenBank/DDBJ whole genome shotgun (WGS) entry which is preliminary data.</text>
</comment>
<dbReference type="OrthoDB" id="348220at2759"/>
<evidence type="ECO:0000313" key="8">
    <source>
        <dbReference type="Proteomes" id="UP000186804"/>
    </source>
</evidence>
<keyword evidence="8" id="KW-1185">Reference proteome</keyword>
<organism evidence="7 8">
    <name type="scientific">Cryptosporidium andersoni</name>
    <dbReference type="NCBI Taxonomy" id="117008"/>
    <lineage>
        <taxon>Eukaryota</taxon>
        <taxon>Sar</taxon>
        <taxon>Alveolata</taxon>
        <taxon>Apicomplexa</taxon>
        <taxon>Conoidasida</taxon>
        <taxon>Coccidia</taxon>
        <taxon>Eucoccidiorida</taxon>
        <taxon>Eimeriorina</taxon>
        <taxon>Cryptosporidiidae</taxon>
        <taxon>Cryptosporidium</taxon>
    </lineage>
</organism>
<dbReference type="Pfam" id="PF01490">
    <property type="entry name" value="Aa_trans"/>
    <property type="match status" value="1"/>
</dbReference>
<feature type="transmembrane region" description="Helical" evidence="5">
    <location>
        <begin position="172"/>
        <end position="194"/>
    </location>
</feature>
<evidence type="ECO:0000256" key="2">
    <source>
        <dbReference type="ARBA" id="ARBA00022692"/>
    </source>
</evidence>
<evidence type="ECO:0000256" key="1">
    <source>
        <dbReference type="ARBA" id="ARBA00004370"/>
    </source>
</evidence>
<proteinExistence type="predicted"/>
<gene>
    <name evidence="7" type="ORF">cand_023870</name>
</gene>
<feature type="transmembrane region" description="Helical" evidence="5">
    <location>
        <begin position="148"/>
        <end position="166"/>
    </location>
</feature>
<dbReference type="PANTHER" id="PTHR16189">
    <property type="entry name" value="TRANSMEMBRANE PROTEIN 104-RELATED"/>
    <property type="match status" value="1"/>
</dbReference>
<dbReference type="EMBL" id="LRBS01000048">
    <property type="protein sequence ID" value="OII77044.1"/>
    <property type="molecule type" value="Genomic_DNA"/>
</dbReference>
<dbReference type="PANTHER" id="PTHR16189:SF3">
    <property type="entry name" value="AMINO ACID TRANSPORTER TRANSMEMBRANE DOMAIN-CONTAINING PROTEIN"/>
    <property type="match status" value="1"/>
</dbReference>
<feature type="transmembrane region" description="Helical" evidence="5">
    <location>
        <begin position="379"/>
        <end position="397"/>
    </location>
</feature>
<dbReference type="AlphaFoldDB" id="A0A1J4MVJ8"/>
<evidence type="ECO:0000256" key="4">
    <source>
        <dbReference type="ARBA" id="ARBA00023136"/>
    </source>
</evidence>
<feature type="transmembrane region" description="Helical" evidence="5">
    <location>
        <begin position="730"/>
        <end position="751"/>
    </location>
</feature>
<evidence type="ECO:0000256" key="3">
    <source>
        <dbReference type="ARBA" id="ARBA00022989"/>
    </source>
</evidence>
<protein>
    <submittedName>
        <fullName evidence="7">Transmembrane amino acid transporter protein</fullName>
    </submittedName>
</protein>
<comment type="subcellular location">
    <subcellularLocation>
        <location evidence="1">Membrane</location>
    </subcellularLocation>
</comment>
<feature type="transmembrane region" description="Helical" evidence="5">
    <location>
        <begin position="514"/>
        <end position="541"/>
    </location>
</feature>
<evidence type="ECO:0000259" key="6">
    <source>
        <dbReference type="Pfam" id="PF01490"/>
    </source>
</evidence>
<evidence type="ECO:0000256" key="5">
    <source>
        <dbReference type="SAM" id="Phobius"/>
    </source>
</evidence>
<sequence length="768" mass="86797">MNSTYNNHEILDRFNTQTFLQVTKWNTGPCDYRTIEYQGSLQPLINKELESQLTKTGNTKSILSSKSKISNSLSNIICKIDLNSRNKNNQAKDISSYISGSADHYIPLPNHPAQYSRLPSDYHSTPYERGLKYGEINAQKTITQFGSFVYIVNSIIGAGLVAVPSVTVNSGILLSVLTNILLATVSSICTLMLLRTMTMIANNNNFQRRYEYITTIKLFSHTNIGILTEISFHITLQALNFLSIVLTSEALDRFITALFKRTIAFQIMPNFGLSLLDDSVLDSLYRGDSSNVVLAITLGYIINAVVCIPMSLLNLEENMGIQYASFYIILLTIIQILGTGIYRIYMTLIGDIKWIEIMAKEMSIPTIPTSFGLKKYGQLFSTFIAAYSYVMLIPSWANEMKPNVEVEYVVWSSNIFCAILYAIFGYIIGFAYPNCNTSNNVFEILLNLPSTSTLTKACINIFNISTIAPGIIVNCITTRYNLLNGNYCSAYWAKFWGVFAPFAISWIFSSDYYFSGVLVWCSLVFSLICNFIAPALIYTLACSTSEKSSINPTRANTIIRQYDFNKNQNKTNFMIHQLLNKTISTLKRWVIVKNHKEMQVVQPFNKKISHIKSCDLKSENNYRNESLLATLLNIQAKNCNSIKPICPSWYGSGFSQMEGEIWDPHASSAHTSISSENINDRKVSRLHEATQKYNLNYNGSQCIADQNTLTDIPVRISVFPSALEKYNIEITYIILFFMILLCISTGFLNIIEFFWNTVYNDIKSSKNT</sequence>
<feature type="domain" description="Amino acid transporter transmembrane" evidence="6">
    <location>
        <begin position="141"/>
        <end position="486"/>
    </location>
</feature>
<feature type="transmembrane region" description="Helical" evidence="5">
    <location>
        <begin position="292"/>
        <end position="312"/>
    </location>
</feature>
<evidence type="ECO:0000313" key="7">
    <source>
        <dbReference type="EMBL" id="OII77044.1"/>
    </source>
</evidence>
<keyword evidence="4 5" id="KW-0472">Membrane</keyword>
<keyword evidence="2 5" id="KW-0812">Transmembrane</keyword>
<feature type="transmembrane region" description="Helical" evidence="5">
    <location>
        <begin position="409"/>
        <end position="432"/>
    </location>
</feature>